<evidence type="ECO:0000313" key="5">
    <source>
        <dbReference type="Ensembl" id="ENSACIP00000018921.1"/>
    </source>
</evidence>
<dbReference type="InterPro" id="IPR045058">
    <property type="entry name" value="GIMA/IAN/Toc"/>
</dbReference>
<evidence type="ECO:0000256" key="2">
    <source>
        <dbReference type="ARBA" id="ARBA00022741"/>
    </source>
</evidence>
<dbReference type="OMA" id="HGENLHC"/>
<keyword evidence="6" id="KW-1185">Reference proteome</keyword>
<evidence type="ECO:0000256" key="3">
    <source>
        <dbReference type="ARBA" id="ARBA00023134"/>
    </source>
</evidence>
<name>A0A3Q0S767_AMPCI</name>
<dbReference type="AlphaFoldDB" id="A0A3Q0S767"/>
<dbReference type="Ensembl" id="ENSACIT00000019432.1">
    <property type="protein sequence ID" value="ENSACIP00000018921.1"/>
    <property type="gene ID" value="ENSACIG00000014737.1"/>
</dbReference>
<dbReference type="SUPFAM" id="SSF52540">
    <property type="entry name" value="P-loop containing nucleoside triphosphate hydrolases"/>
    <property type="match status" value="1"/>
</dbReference>
<dbReference type="FunFam" id="3.40.50.300:FF:000366">
    <property type="entry name" value="GTPase, IMAP family member 2"/>
    <property type="match status" value="1"/>
</dbReference>
<dbReference type="InterPro" id="IPR006703">
    <property type="entry name" value="G_AIG1"/>
</dbReference>
<sequence>LPGGRGAGAKEDGAFSIILLGQTGTGKSASANTILAAGKHRQHKGQVFESKLSSMPVTTKCKEKITAITGTKVRVVDTPDFFYEDAPADEAQVEECKKYCQEGRCVVLLVIQLGRFTQGEKGILEKLEDKLGWEIRKNTIVLFTHGEDLTGTVETFIGERPDLKHIVEACSSRYHVFNNKSKDTKQVTALLKKFRNESFLKSSPQSECCLL</sequence>
<accession>A0A3Q0S767</accession>
<comment type="similarity">
    <text evidence="1">Belongs to the TRAFAC class TrmE-Era-EngA-EngB-Septin-like GTPase superfamily. AIG1/Toc34/Toc159-like paraseptin GTPase family. IAN subfamily.</text>
</comment>
<dbReference type="STRING" id="61819.ENSACIP00000018921"/>
<proteinExistence type="inferred from homology"/>
<protein>
    <recommendedName>
        <fullName evidence="4">AIG1-type G domain-containing protein</fullName>
    </recommendedName>
</protein>
<organism evidence="5 6">
    <name type="scientific">Amphilophus citrinellus</name>
    <name type="common">Midas cichlid</name>
    <name type="synonym">Cichlasoma citrinellum</name>
    <dbReference type="NCBI Taxonomy" id="61819"/>
    <lineage>
        <taxon>Eukaryota</taxon>
        <taxon>Metazoa</taxon>
        <taxon>Chordata</taxon>
        <taxon>Craniata</taxon>
        <taxon>Vertebrata</taxon>
        <taxon>Euteleostomi</taxon>
        <taxon>Actinopterygii</taxon>
        <taxon>Neopterygii</taxon>
        <taxon>Teleostei</taxon>
        <taxon>Neoteleostei</taxon>
        <taxon>Acanthomorphata</taxon>
        <taxon>Ovalentaria</taxon>
        <taxon>Cichlomorphae</taxon>
        <taxon>Cichliformes</taxon>
        <taxon>Cichlidae</taxon>
        <taxon>New World cichlids</taxon>
        <taxon>Cichlasomatinae</taxon>
        <taxon>Heroini</taxon>
        <taxon>Amphilophus</taxon>
    </lineage>
</organism>
<reference evidence="5" key="1">
    <citation type="submission" date="2025-08" db="UniProtKB">
        <authorList>
            <consortium name="Ensembl"/>
        </authorList>
    </citation>
    <scope>IDENTIFICATION</scope>
</reference>
<keyword evidence="2" id="KW-0547">Nucleotide-binding</keyword>
<keyword evidence="3" id="KW-0342">GTP-binding</keyword>
<feature type="domain" description="AIG1-type G" evidence="4">
    <location>
        <begin position="12"/>
        <end position="211"/>
    </location>
</feature>
<dbReference type="Proteomes" id="UP000261340">
    <property type="component" value="Unplaced"/>
</dbReference>
<evidence type="ECO:0000256" key="1">
    <source>
        <dbReference type="ARBA" id="ARBA00008535"/>
    </source>
</evidence>
<evidence type="ECO:0000259" key="4">
    <source>
        <dbReference type="PROSITE" id="PS51720"/>
    </source>
</evidence>
<dbReference type="GeneTree" id="ENSGT01140000282522"/>
<evidence type="ECO:0000313" key="6">
    <source>
        <dbReference type="Proteomes" id="UP000261340"/>
    </source>
</evidence>
<dbReference type="GO" id="GO:0005525">
    <property type="term" value="F:GTP binding"/>
    <property type="evidence" value="ECO:0007669"/>
    <property type="project" value="UniProtKB-KW"/>
</dbReference>
<dbReference type="Pfam" id="PF04548">
    <property type="entry name" value="AIG1"/>
    <property type="match status" value="1"/>
</dbReference>
<dbReference type="InterPro" id="IPR027417">
    <property type="entry name" value="P-loop_NTPase"/>
</dbReference>
<dbReference type="Gene3D" id="3.40.50.300">
    <property type="entry name" value="P-loop containing nucleotide triphosphate hydrolases"/>
    <property type="match status" value="1"/>
</dbReference>
<dbReference type="PANTHER" id="PTHR10903:SF188">
    <property type="entry name" value="GTPASE IMAP FAMILY MEMBER 2-LIKE-RELATED"/>
    <property type="match status" value="1"/>
</dbReference>
<reference evidence="5" key="2">
    <citation type="submission" date="2025-09" db="UniProtKB">
        <authorList>
            <consortium name="Ensembl"/>
        </authorList>
    </citation>
    <scope>IDENTIFICATION</scope>
</reference>
<dbReference type="PROSITE" id="PS51720">
    <property type="entry name" value="G_AIG1"/>
    <property type="match status" value="1"/>
</dbReference>
<dbReference type="PANTHER" id="PTHR10903">
    <property type="entry name" value="GTPASE, IMAP FAMILY MEMBER-RELATED"/>
    <property type="match status" value="1"/>
</dbReference>